<comment type="catalytic activity">
    <reaction evidence="9">
        <text>D-ribose + ATP = D-ribose 5-phosphate + ADP + H(+)</text>
        <dbReference type="Rhea" id="RHEA:13697"/>
        <dbReference type="ChEBI" id="CHEBI:15378"/>
        <dbReference type="ChEBI" id="CHEBI:30616"/>
        <dbReference type="ChEBI" id="CHEBI:47013"/>
        <dbReference type="ChEBI" id="CHEBI:78346"/>
        <dbReference type="ChEBI" id="CHEBI:456216"/>
        <dbReference type="EC" id="2.7.1.15"/>
    </reaction>
</comment>
<dbReference type="InterPro" id="IPR011877">
    <property type="entry name" value="Ribokinase"/>
</dbReference>
<feature type="binding site" evidence="9">
    <location>
        <position position="183"/>
    </location>
    <ligand>
        <name>ATP</name>
        <dbReference type="ChEBI" id="CHEBI:30616"/>
    </ligand>
</feature>
<dbReference type="GO" id="GO:0019303">
    <property type="term" value="P:D-ribose catabolic process"/>
    <property type="evidence" value="ECO:0007669"/>
    <property type="project" value="UniProtKB-UniRule"/>
</dbReference>
<dbReference type="InterPro" id="IPR029056">
    <property type="entry name" value="Ribokinase-like"/>
</dbReference>
<feature type="active site" description="Proton acceptor" evidence="9">
    <location>
        <position position="248"/>
    </location>
</feature>
<sequence length="297" mass="32196">MNLFVIGSSNMDLVIKLPKIPSPGETLLGSDSAMVFGGKGANQAVATKRAGGQIGFITKLGNDLYGDQMRSHLIKEGLPEEYLLKDKNRPSGTAQIWVSEAGENAIAVSPGSNAALVPEDLMPFAEQLKTADFILMQLEIPLETVEYVIELTKDSSAKVILNPAPAQELSDDLLSKLWMITPNEHEAVYLTNGKVENIEDMAVTLFQKGVRNVLMTLGERGSLLYNKKGKTYFKTPKVKPRDSTAAGDVFNGYLAALLSQNKPLNEAIEIATKAAAHSVTIEGAQPSIPYLRDIEHN</sequence>
<dbReference type="InterPro" id="IPR002139">
    <property type="entry name" value="Ribo/fructo_kinase"/>
</dbReference>
<feature type="binding site" evidence="9">
    <location>
        <begin position="38"/>
        <end position="42"/>
    </location>
    <ligand>
        <name>substrate</name>
    </ligand>
</feature>
<accession>A0A0P7C497</accession>
<comment type="similarity">
    <text evidence="9">Belongs to the carbohydrate kinase PfkB family. Ribokinase subfamily.</text>
</comment>
<evidence type="ECO:0000256" key="6">
    <source>
        <dbReference type="ARBA" id="ARBA00022842"/>
    </source>
</evidence>
<keyword evidence="4 9" id="KW-0418">Kinase</keyword>
<comment type="subunit">
    <text evidence="9">Homodimer.</text>
</comment>
<dbReference type="STRING" id="1605367.AFM12_18155"/>
<dbReference type="EC" id="2.7.1.15" evidence="9 10"/>
<keyword evidence="3 9" id="KW-0547">Nucleotide-binding</keyword>
<evidence type="ECO:0000256" key="3">
    <source>
        <dbReference type="ARBA" id="ARBA00022741"/>
    </source>
</evidence>
<dbReference type="Proteomes" id="UP000050454">
    <property type="component" value="Unassembled WGS sequence"/>
</dbReference>
<feature type="domain" description="Carbohydrate kinase PfkB" evidence="11">
    <location>
        <begin position="3"/>
        <end position="289"/>
    </location>
</feature>
<dbReference type="UniPathway" id="UPA00916">
    <property type="reaction ID" value="UER00889"/>
</dbReference>
<evidence type="ECO:0000256" key="2">
    <source>
        <dbReference type="ARBA" id="ARBA00022723"/>
    </source>
</evidence>
<dbReference type="HAMAP" id="MF_01987">
    <property type="entry name" value="Ribokinase"/>
    <property type="match status" value="1"/>
</dbReference>
<organism evidence="12 13">
    <name type="scientific">Jiulongibacter sediminis</name>
    <dbReference type="NCBI Taxonomy" id="1605367"/>
    <lineage>
        <taxon>Bacteria</taxon>
        <taxon>Pseudomonadati</taxon>
        <taxon>Bacteroidota</taxon>
        <taxon>Cytophagia</taxon>
        <taxon>Cytophagales</taxon>
        <taxon>Leadbetterellaceae</taxon>
        <taxon>Jiulongibacter</taxon>
    </lineage>
</organism>
<evidence type="ECO:0000256" key="5">
    <source>
        <dbReference type="ARBA" id="ARBA00022840"/>
    </source>
</evidence>
<feature type="binding site" evidence="9">
    <location>
        <position position="283"/>
    </location>
    <ligand>
        <name>K(+)</name>
        <dbReference type="ChEBI" id="CHEBI:29103"/>
    </ligand>
</feature>
<evidence type="ECO:0000256" key="9">
    <source>
        <dbReference type="HAMAP-Rule" id="MF_01987"/>
    </source>
</evidence>
<keyword evidence="7 9" id="KW-0630">Potassium</keyword>
<keyword evidence="2 9" id="KW-0479">Metal-binding</keyword>
<evidence type="ECO:0000256" key="4">
    <source>
        <dbReference type="ARBA" id="ARBA00022777"/>
    </source>
</evidence>
<gene>
    <name evidence="9" type="primary">rbsK</name>
    <name evidence="12" type="ORF">AFM12_18155</name>
</gene>
<feature type="binding site" evidence="9">
    <location>
        <begin position="216"/>
        <end position="221"/>
    </location>
    <ligand>
        <name>ATP</name>
        <dbReference type="ChEBI" id="CHEBI:30616"/>
    </ligand>
</feature>
<dbReference type="InterPro" id="IPR011611">
    <property type="entry name" value="PfkB_dom"/>
</dbReference>
<feature type="binding site" evidence="9">
    <location>
        <position position="248"/>
    </location>
    <ligand>
        <name>substrate</name>
    </ligand>
</feature>
<keyword evidence="13" id="KW-1185">Reference proteome</keyword>
<dbReference type="Gene3D" id="3.40.1190.20">
    <property type="match status" value="1"/>
</dbReference>
<comment type="activity regulation">
    <text evidence="9">Activated by a monovalent cation that binds near, but not in, the active site. The most likely occupant of the site in vivo is potassium. Ion binding induces a conformational change that may alter substrate affinity.</text>
</comment>
<feature type="binding site" evidence="9">
    <location>
        <position position="281"/>
    </location>
    <ligand>
        <name>K(+)</name>
        <dbReference type="ChEBI" id="CHEBI:29103"/>
    </ligand>
</feature>
<dbReference type="GO" id="GO:0004747">
    <property type="term" value="F:ribokinase activity"/>
    <property type="evidence" value="ECO:0007669"/>
    <property type="project" value="UniProtKB-UniRule"/>
</dbReference>
<feature type="binding site" evidence="9">
    <location>
        <position position="139"/>
    </location>
    <ligand>
        <name>substrate</name>
    </ligand>
</feature>
<dbReference type="AlphaFoldDB" id="A0A0P7C497"/>
<dbReference type="OrthoDB" id="9775849at2"/>
<keyword evidence="9" id="KW-0963">Cytoplasm</keyword>
<dbReference type="GO" id="GO:0046872">
    <property type="term" value="F:metal ion binding"/>
    <property type="evidence" value="ECO:0007669"/>
    <property type="project" value="UniProtKB-KW"/>
</dbReference>
<reference evidence="12 13" key="1">
    <citation type="submission" date="2015-07" db="EMBL/GenBank/DDBJ databases">
        <title>The draft genome sequence of Leadbetterella sp. JN14-9.</title>
        <authorList>
            <person name="Liu Y."/>
            <person name="Du J."/>
            <person name="Shao Z."/>
        </authorList>
    </citation>
    <scope>NUCLEOTIDE SEQUENCE [LARGE SCALE GENOMIC DNA]</scope>
    <source>
        <strain evidence="12 13">JN14-9</strain>
    </source>
</reference>
<proteinExistence type="inferred from homology"/>
<keyword evidence="1 9" id="KW-0808">Transferase</keyword>
<comment type="pathway">
    <text evidence="9">Carbohydrate metabolism; D-ribose degradation; D-ribose 5-phosphate from beta-D-ribopyranose: step 2/2.</text>
</comment>
<comment type="function">
    <text evidence="9">Catalyzes the phosphorylation of ribose at O-5 in a reaction requiring ATP and magnesium. The resulting D-ribose-5-phosphate can then be used either for sythesis of nucleotides, histidine, and tryptophan, or as a component of the pentose phosphate pathway.</text>
</comment>
<evidence type="ECO:0000313" key="13">
    <source>
        <dbReference type="Proteomes" id="UP000050454"/>
    </source>
</evidence>
<dbReference type="GO" id="GO:0005829">
    <property type="term" value="C:cytosol"/>
    <property type="evidence" value="ECO:0007669"/>
    <property type="project" value="TreeGrafter"/>
</dbReference>
<keyword evidence="6 9" id="KW-0460">Magnesium</keyword>
<evidence type="ECO:0000256" key="7">
    <source>
        <dbReference type="ARBA" id="ARBA00022958"/>
    </source>
</evidence>
<dbReference type="PANTHER" id="PTHR10584">
    <property type="entry name" value="SUGAR KINASE"/>
    <property type="match status" value="1"/>
</dbReference>
<evidence type="ECO:0000259" key="11">
    <source>
        <dbReference type="Pfam" id="PF00294"/>
    </source>
</evidence>
<comment type="subcellular location">
    <subcellularLocation>
        <location evidence="9">Cytoplasm</location>
    </subcellularLocation>
</comment>
<dbReference type="NCBIfam" id="TIGR02152">
    <property type="entry name" value="D_ribokin_bact"/>
    <property type="match status" value="1"/>
</dbReference>
<dbReference type="Pfam" id="PF00294">
    <property type="entry name" value="PfkB"/>
    <property type="match status" value="1"/>
</dbReference>
<dbReference type="RefSeq" id="WP_055151436.1">
    <property type="nucleotide sequence ID" value="NZ_JXSZ01000015.1"/>
</dbReference>
<evidence type="ECO:0000256" key="10">
    <source>
        <dbReference type="NCBIfam" id="TIGR02152"/>
    </source>
</evidence>
<keyword evidence="5 9" id="KW-0067">ATP-binding</keyword>
<name>A0A0P7C497_9BACT</name>
<feature type="binding site" evidence="9">
    <location>
        <position position="287"/>
    </location>
    <ligand>
        <name>K(+)</name>
        <dbReference type="ChEBI" id="CHEBI:29103"/>
    </ligand>
</feature>
<dbReference type="PRINTS" id="PR00990">
    <property type="entry name" value="RIBOKINASE"/>
</dbReference>
<dbReference type="PANTHER" id="PTHR10584:SF166">
    <property type="entry name" value="RIBOKINASE"/>
    <property type="match status" value="1"/>
</dbReference>
<dbReference type="PATRIC" id="fig|1605367.3.peg.1067"/>
<comment type="caution">
    <text evidence="12">The sequence shown here is derived from an EMBL/GenBank/DDBJ whole genome shotgun (WGS) entry which is preliminary data.</text>
</comment>
<protein>
    <recommendedName>
        <fullName evidence="9 10">Ribokinase</fullName>
        <shortName evidence="9">RK</shortName>
        <ecNumber evidence="9 10">2.7.1.15</ecNumber>
    </recommendedName>
</protein>
<feature type="binding site" evidence="9">
    <location>
        <begin position="247"/>
        <end position="248"/>
    </location>
    <ligand>
        <name>ATP</name>
        <dbReference type="ChEBI" id="CHEBI:30616"/>
    </ligand>
</feature>
<feature type="binding site" evidence="9">
    <location>
        <begin position="10"/>
        <end position="12"/>
    </location>
    <ligand>
        <name>substrate</name>
    </ligand>
</feature>
<feature type="binding site" evidence="9">
    <location>
        <position position="278"/>
    </location>
    <ligand>
        <name>K(+)</name>
        <dbReference type="ChEBI" id="CHEBI:29103"/>
    </ligand>
</feature>
<comment type="cofactor">
    <cofactor evidence="9">
        <name>Mg(2+)</name>
        <dbReference type="ChEBI" id="CHEBI:18420"/>
    </cofactor>
    <text evidence="9">Requires a divalent cation, most likely magnesium in vivo, as an electrophilic catalyst to aid phosphoryl group transfer. It is the chelate of the metal and the nucleotide that is the actual substrate.</text>
</comment>
<feature type="binding site" evidence="9">
    <location>
        <position position="242"/>
    </location>
    <ligand>
        <name>K(+)</name>
        <dbReference type="ChEBI" id="CHEBI:29103"/>
    </ligand>
</feature>
<evidence type="ECO:0000313" key="12">
    <source>
        <dbReference type="EMBL" id="KPM46703.1"/>
    </source>
</evidence>
<keyword evidence="8 9" id="KW-0119">Carbohydrate metabolism</keyword>
<feature type="binding site" evidence="9">
    <location>
        <position position="244"/>
    </location>
    <ligand>
        <name>K(+)</name>
        <dbReference type="ChEBI" id="CHEBI:29103"/>
    </ligand>
</feature>
<evidence type="ECO:0000256" key="8">
    <source>
        <dbReference type="ARBA" id="ARBA00023277"/>
    </source>
</evidence>
<dbReference type="EMBL" id="LGTQ01000015">
    <property type="protein sequence ID" value="KPM46703.1"/>
    <property type="molecule type" value="Genomic_DNA"/>
</dbReference>
<dbReference type="SUPFAM" id="SSF53613">
    <property type="entry name" value="Ribokinase-like"/>
    <property type="match status" value="1"/>
</dbReference>
<evidence type="ECO:0000256" key="1">
    <source>
        <dbReference type="ARBA" id="ARBA00022679"/>
    </source>
</evidence>
<dbReference type="GO" id="GO:0005524">
    <property type="term" value="F:ATP binding"/>
    <property type="evidence" value="ECO:0007669"/>
    <property type="project" value="UniProtKB-UniRule"/>
</dbReference>
<comment type="caution">
    <text evidence="9">Lacks conserved residue(s) required for the propagation of feature annotation.</text>
</comment>
<dbReference type="CDD" id="cd01174">
    <property type="entry name" value="ribokinase"/>
    <property type="match status" value="1"/>
</dbReference>